<evidence type="ECO:0000313" key="1">
    <source>
        <dbReference type="EMBL" id="NJA88070.1"/>
    </source>
</evidence>
<dbReference type="RefSeq" id="WP_167680720.1">
    <property type="nucleotide sequence ID" value="NZ_JAATWB010000001.1"/>
</dbReference>
<evidence type="ECO:0000313" key="2">
    <source>
        <dbReference type="Proteomes" id="UP000720344"/>
    </source>
</evidence>
<sequence length="121" mass="13046">MTAKHYKANCKSRPANAARVADARTLARISKVEDQLREVCRRRGVAVDGLTRDTRTDDAKALDGARAHLTGKAPRTSDESNHLASLAARNVASEDAIRKINEANEQRGLRGMLAKALAALG</sequence>
<organism evidence="1 2">
    <name type="scientific">Rhodocyclus gracilis</name>
    <dbReference type="NCBI Taxonomy" id="2929842"/>
    <lineage>
        <taxon>Bacteria</taxon>
        <taxon>Pseudomonadati</taxon>
        <taxon>Pseudomonadota</taxon>
        <taxon>Betaproteobacteria</taxon>
        <taxon>Rhodocyclales</taxon>
        <taxon>Rhodocyclaceae</taxon>
        <taxon>Rhodocyclus</taxon>
    </lineage>
</organism>
<name>A0ABX0WFC6_9RHOO</name>
<proteinExistence type="predicted"/>
<comment type="caution">
    <text evidence="1">The sequence shown here is derived from an EMBL/GenBank/DDBJ whole genome shotgun (WGS) entry which is preliminary data.</text>
</comment>
<dbReference type="EMBL" id="JAATWB010000001">
    <property type="protein sequence ID" value="NJA88070.1"/>
    <property type="molecule type" value="Genomic_DNA"/>
</dbReference>
<keyword evidence="2" id="KW-1185">Reference proteome</keyword>
<protein>
    <submittedName>
        <fullName evidence="1">Uncharacterized protein</fullName>
    </submittedName>
</protein>
<gene>
    <name evidence="1" type="ORF">HCX48_02385</name>
</gene>
<reference evidence="2" key="1">
    <citation type="submission" date="2020-03" db="EMBL/GenBank/DDBJ databases">
        <title>Whole-genome sequence of the purple nonsulfur bacterium Rhodocyclus tenuis DSM112.</title>
        <authorList>
            <person name="Kyndt J.A."/>
            <person name="Meyer T.E."/>
        </authorList>
    </citation>
    <scope>NUCLEOTIDE SEQUENCE [LARGE SCALE GENOMIC DNA]</scope>
    <source>
        <strain evidence="2">DSM 112</strain>
    </source>
</reference>
<dbReference type="Proteomes" id="UP000720344">
    <property type="component" value="Unassembled WGS sequence"/>
</dbReference>
<accession>A0ABX0WFC6</accession>